<evidence type="ECO:0000256" key="8">
    <source>
        <dbReference type="ARBA" id="ARBA00023143"/>
    </source>
</evidence>
<feature type="transmembrane region" description="Helical" evidence="10">
    <location>
        <begin position="435"/>
        <end position="454"/>
    </location>
</feature>
<dbReference type="PIRSF" id="PIRSF004862">
    <property type="entry name" value="FliF"/>
    <property type="match status" value="1"/>
</dbReference>
<keyword evidence="13" id="KW-0969">Cilium</keyword>
<evidence type="ECO:0000256" key="10">
    <source>
        <dbReference type="SAM" id="Phobius"/>
    </source>
</evidence>
<keyword evidence="14" id="KW-1185">Reference proteome</keyword>
<evidence type="ECO:0000256" key="3">
    <source>
        <dbReference type="ARBA" id="ARBA00007971"/>
    </source>
</evidence>
<keyword evidence="6 10" id="KW-1133">Transmembrane helix</keyword>
<comment type="subcellular location">
    <subcellularLocation>
        <location evidence="1 9">Bacterial flagellum basal body</location>
    </subcellularLocation>
    <subcellularLocation>
        <location evidence="2">Cell membrane</location>
        <topology evidence="2">Multi-pass membrane protein</topology>
    </subcellularLocation>
</comment>
<dbReference type="PRINTS" id="PR01009">
    <property type="entry name" value="FLGMRINGFLIF"/>
</dbReference>
<dbReference type="RefSeq" id="WP_013529786.1">
    <property type="nucleotide sequence ID" value="NZ_CP015062.1"/>
</dbReference>
<evidence type="ECO:0000313" key="14">
    <source>
        <dbReference type="Proteomes" id="UP001060070"/>
    </source>
</evidence>
<dbReference type="Pfam" id="PF01514">
    <property type="entry name" value="YscJ_FliF"/>
    <property type="match status" value="1"/>
</dbReference>
<dbReference type="AlphaFoldDB" id="A0AB38THL9"/>
<dbReference type="Gene3D" id="3.30.300.30">
    <property type="match status" value="1"/>
</dbReference>
<dbReference type="PANTHER" id="PTHR30046:SF0">
    <property type="entry name" value="FLAGELLAR M-RING PROTEIN"/>
    <property type="match status" value="1"/>
</dbReference>
<dbReference type="NCBIfam" id="TIGR00206">
    <property type="entry name" value="fliF"/>
    <property type="match status" value="1"/>
</dbReference>
<evidence type="ECO:0000259" key="12">
    <source>
        <dbReference type="Pfam" id="PF08345"/>
    </source>
</evidence>
<evidence type="ECO:0000256" key="1">
    <source>
        <dbReference type="ARBA" id="ARBA00004117"/>
    </source>
</evidence>
<dbReference type="EMBL" id="CP088147">
    <property type="protein sequence ID" value="UTU53997.1"/>
    <property type="molecule type" value="Genomic_DNA"/>
</dbReference>
<reference evidence="13 14" key="1">
    <citation type="journal article" date="2022" name="Microbiol. Resour. Announc.">
        <title>Complete Genome Sequence of Mesorhizobium ciceri Strain R30, a Rhizobium Used as a Commercial Inoculant for Chickpea in Argentina.</title>
        <authorList>
            <person name="Foresto E."/>
            <person name="Revale S."/>
            <person name="Primo E."/>
            <person name="Nievas F."/>
            <person name="Carezzano E."/>
            <person name="Puente M."/>
            <person name="Alzari P."/>
            <person name="Mart M."/>
            <person name="Ben-Assaya M."/>
            <person name="Mornico D."/>
            <person name="Santoro M."/>
            <person name="Mart F."/>
            <person name="Giordano W."/>
            <person name="Bogino P."/>
        </authorList>
    </citation>
    <scope>NUCLEOTIDE SEQUENCE [LARGE SCALE GENOMIC DNA]</scope>
    <source>
        <strain evidence="13 14">R30</strain>
    </source>
</reference>
<evidence type="ECO:0000256" key="4">
    <source>
        <dbReference type="ARBA" id="ARBA00022475"/>
    </source>
</evidence>
<dbReference type="PANTHER" id="PTHR30046">
    <property type="entry name" value="FLAGELLAR M-RING PROTEIN"/>
    <property type="match status" value="1"/>
</dbReference>
<dbReference type="KEGG" id="mcic:A4R28_16940"/>
<evidence type="ECO:0000259" key="11">
    <source>
        <dbReference type="Pfam" id="PF01514"/>
    </source>
</evidence>
<dbReference type="Proteomes" id="UP001060070">
    <property type="component" value="Chromosome"/>
</dbReference>
<keyword evidence="4" id="KW-1003">Cell membrane</keyword>
<evidence type="ECO:0000256" key="5">
    <source>
        <dbReference type="ARBA" id="ARBA00022692"/>
    </source>
</evidence>
<evidence type="ECO:0000256" key="7">
    <source>
        <dbReference type="ARBA" id="ARBA00023136"/>
    </source>
</evidence>
<dbReference type="GeneID" id="91563138"/>
<keyword evidence="5 10" id="KW-0812">Transmembrane</keyword>
<evidence type="ECO:0000256" key="6">
    <source>
        <dbReference type="ARBA" id="ARBA00022989"/>
    </source>
</evidence>
<proteinExistence type="inferred from homology"/>
<feature type="domain" description="Flagellar M-ring C-terminal" evidence="12">
    <location>
        <begin position="247"/>
        <end position="411"/>
    </location>
</feature>
<feature type="domain" description="Flagellar M-ring N-terminal" evidence="11">
    <location>
        <begin position="42"/>
        <end position="215"/>
    </location>
</feature>
<dbReference type="GO" id="GO:0009431">
    <property type="term" value="C:bacterial-type flagellum basal body, MS ring"/>
    <property type="evidence" value="ECO:0007669"/>
    <property type="project" value="InterPro"/>
</dbReference>
<evidence type="ECO:0000313" key="13">
    <source>
        <dbReference type="EMBL" id="UTU53997.1"/>
    </source>
</evidence>
<dbReference type="Pfam" id="PF08345">
    <property type="entry name" value="YscJ_FliF_C"/>
    <property type="match status" value="1"/>
</dbReference>
<dbReference type="GO" id="GO:0005886">
    <property type="term" value="C:plasma membrane"/>
    <property type="evidence" value="ECO:0007669"/>
    <property type="project" value="UniProtKB-SubCell"/>
</dbReference>
<organism evidence="13 14">
    <name type="scientific">Mesorhizobium ciceri</name>
    <dbReference type="NCBI Taxonomy" id="39645"/>
    <lineage>
        <taxon>Bacteria</taxon>
        <taxon>Pseudomonadati</taxon>
        <taxon>Pseudomonadota</taxon>
        <taxon>Alphaproteobacteria</taxon>
        <taxon>Hyphomicrobiales</taxon>
        <taxon>Phyllobacteriaceae</taxon>
        <taxon>Mesorhizobium</taxon>
    </lineage>
</organism>
<sequence>MPEQIQSIISNLRGFGVKRLAMLAGIAVLVMGVIGIASVYLNRPAYDTLYVGLDRADVNQIGLVLGEAGIGFDVGADGTSVLVPAGTTAQARMLLAEKGLPTSANAGYELFDNVGSLGLTSFMQQITRVRALEGEIARTIQSISGIKAARVHIVMSERANFRRDEQQPSASVVIRYAGIDAEKSAMSIRHLVAAAVPGLSADKVTVLDSSGNLLAAGDDPSNTSAARTLGVEQTVEAQIGDNIRRALTAYLGPDNFRASVKAEVNTDTRQTEETIFDPNSRVERSVQSVRANENNNQKQASTPASVEQNLPETQATATDGPQSSSQNDRREEITNYEINSKKIATVSNGYTVTKMSIAVVVNQQRLTTILGKDATPEQIAKRVAEIQKMVTSATGLDEKRGDIIDVSAVEFIDGLDGEAIPQAGMLDSIGQHAGTMINAGAFIVVVFLVAFFGLRPMAAALTAKAAPALAGPSFDDVQRSLPTPEAMAATDNAAVGALPGTRPGPTPLDDLRQKIRPAPQDRLARMVDLNEERTAQILRKWASQEVAV</sequence>
<keyword evidence="13" id="KW-0282">Flagellum</keyword>
<evidence type="ECO:0000256" key="2">
    <source>
        <dbReference type="ARBA" id="ARBA00004651"/>
    </source>
</evidence>
<feature type="transmembrane region" description="Helical" evidence="10">
    <location>
        <begin position="20"/>
        <end position="41"/>
    </location>
</feature>
<dbReference type="GO" id="GO:0003774">
    <property type="term" value="F:cytoskeletal motor activity"/>
    <property type="evidence" value="ECO:0007669"/>
    <property type="project" value="InterPro"/>
</dbReference>
<comment type="similarity">
    <text evidence="3 9">Belongs to the FliF family.</text>
</comment>
<dbReference type="InterPro" id="IPR013556">
    <property type="entry name" value="Flag_M-ring_C"/>
</dbReference>
<keyword evidence="7 10" id="KW-0472">Membrane</keyword>
<dbReference type="InterPro" id="IPR006182">
    <property type="entry name" value="FliF_N_dom"/>
</dbReference>
<dbReference type="InterPro" id="IPR045851">
    <property type="entry name" value="AMP-bd_C_sf"/>
</dbReference>
<keyword evidence="8 9" id="KW-0975">Bacterial flagellum</keyword>
<dbReference type="GO" id="GO:0071973">
    <property type="term" value="P:bacterial-type flagellum-dependent cell motility"/>
    <property type="evidence" value="ECO:0007669"/>
    <property type="project" value="InterPro"/>
</dbReference>
<keyword evidence="13" id="KW-0966">Cell projection</keyword>
<protein>
    <recommendedName>
        <fullName evidence="9">Flagellar M-ring protein</fullName>
    </recommendedName>
</protein>
<accession>A0AB38THL9</accession>
<dbReference type="InterPro" id="IPR000067">
    <property type="entry name" value="FlgMring_FliF"/>
</dbReference>
<comment type="function">
    <text evidence="9">The M ring may be actively involved in energy transduction.</text>
</comment>
<dbReference type="InterPro" id="IPR043427">
    <property type="entry name" value="YscJ/FliF"/>
</dbReference>
<name>A0AB38THL9_9HYPH</name>
<evidence type="ECO:0000256" key="9">
    <source>
        <dbReference type="PIRNR" id="PIRNR004862"/>
    </source>
</evidence>
<gene>
    <name evidence="13" type="primary">fliF</name>
    <name evidence="13" type="ORF">LRP29_11655</name>
</gene>